<dbReference type="PANTHER" id="PTHR35902">
    <property type="entry name" value="S-LAYER DOMAIN-LIKE PROTEIN-RELATED"/>
    <property type="match status" value="1"/>
</dbReference>
<dbReference type="EMBL" id="JBHSXQ010000003">
    <property type="protein sequence ID" value="MFC6905659.1"/>
    <property type="molecule type" value="Genomic_DNA"/>
</dbReference>
<feature type="compositionally biased region" description="Acidic residues" evidence="1">
    <location>
        <begin position="404"/>
        <end position="425"/>
    </location>
</feature>
<dbReference type="Proteomes" id="UP001596312">
    <property type="component" value="Unassembled WGS sequence"/>
</dbReference>
<evidence type="ECO:0000256" key="1">
    <source>
        <dbReference type="SAM" id="MobiDB-lite"/>
    </source>
</evidence>
<feature type="region of interest" description="Disordered" evidence="1">
    <location>
        <begin position="402"/>
        <end position="427"/>
    </location>
</feature>
<sequence>MISGIAFAQAEGSPAFEAYAPDNTVAPGEETSLTVTFENQGEITTEGEEIEEATVTEARGVTAELDSGGAPISVQTDTAPIGTVQEGATGTQSFDITVNGDANPGTYEVPIELEYSYTPEADEDGDDADEVTTTETVTVDLVVDEGSQFEIEGATSDVVVGDSGDSTIDITNTGPGDASQAVVTLDAPDTNVDVTSQSQQIYVGDWAAGETQAINFVTELSDDALPQDTTLNATVEYLDESDNERSSRELRTAIATGDQQAFSVDDVESELYVGENGQVTGQVTNDGPNAAENVVLLLGDGGGDGEALDILGDVGGGPGVGLGENVDARESQFSVGSLDPGESAEFEFPMAVSSEAEPGPREVEVTTRYRNVAGDVQTTDPIDMSVEIDDEREVFTVERHVAETDEDAETETETETDDETAEDTFEPGATDTLEIAVTNDYDQTLTNLRAQAFTNDPLSIDDDEVFIGEIEPGETEVLEFDLEVGEGADPQTYPVEMDFQYDDEDDSDQLSDTYRVPVTVAETEDDGLGWLLVIIAVIALLAAIVWWFRDDVREWYHSLDRP</sequence>
<dbReference type="RefSeq" id="WP_340604182.1">
    <property type="nucleotide sequence ID" value="NZ_JBBMXV010000003.1"/>
</dbReference>
<gene>
    <name evidence="3" type="ORF">ACFQGH_10685</name>
</gene>
<keyword evidence="4" id="KW-1185">Reference proteome</keyword>
<dbReference type="AlphaFoldDB" id="A0ABD5V3P5"/>
<dbReference type="PANTHER" id="PTHR35902:SF3">
    <property type="entry name" value="NPCBM-ASSOCIATED, NEW3 DOMAIN OF ALPHA-GALACTOSIDASE"/>
    <property type="match status" value="1"/>
</dbReference>
<proteinExistence type="predicted"/>
<name>A0ABD5V3P5_9EURY</name>
<reference evidence="3 4" key="1">
    <citation type="journal article" date="2019" name="Int. J. Syst. Evol. Microbiol.">
        <title>The Global Catalogue of Microorganisms (GCM) 10K type strain sequencing project: providing services to taxonomists for standard genome sequencing and annotation.</title>
        <authorList>
            <consortium name="The Broad Institute Genomics Platform"/>
            <consortium name="The Broad Institute Genome Sequencing Center for Infectious Disease"/>
            <person name="Wu L."/>
            <person name="Ma J."/>
        </authorList>
    </citation>
    <scope>NUCLEOTIDE SEQUENCE [LARGE SCALE GENOMIC DNA]</scope>
    <source>
        <strain evidence="3 4">CGMCC 1.3240</strain>
    </source>
</reference>
<keyword evidence="2" id="KW-1133">Transmembrane helix</keyword>
<feature type="transmembrane region" description="Helical" evidence="2">
    <location>
        <begin position="527"/>
        <end position="548"/>
    </location>
</feature>
<evidence type="ECO:0000256" key="2">
    <source>
        <dbReference type="SAM" id="Phobius"/>
    </source>
</evidence>
<evidence type="ECO:0000313" key="3">
    <source>
        <dbReference type="EMBL" id="MFC6905659.1"/>
    </source>
</evidence>
<comment type="caution">
    <text evidence="3">The sequence shown here is derived from an EMBL/GenBank/DDBJ whole genome shotgun (WGS) entry which is preliminary data.</text>
</comment>
<organism evidence="3 4">
    <name type="scientific">Halalkalicoccus tibetensis</name>
    <dbReference type="NCBI Taxonomy" id="175632"/>
    <lineage>
        <taxon>Archaea</taxon>
        <taxon>Methanobacteriati</taxon>
        <taxon>Methanobacteriota</taxon>
        <taxon>Stenosarchaea group</taxon>
        <taxon>Halobacteria</taxon>
        <taxon>Halobacteriales</taxon>
        <taxon>Halococcaceae</taxon>
        <taxon>Halalkalicoccus</taxon>
    </lineage>
</organism>
<protein>
    <submittedName>
        <fullName evidence="3">COG1361 S-layer family protein</fullName>
    </submittedName>
</protein>
<keyword evidence="2" id="KW-0812">Transmembrane</keyword>
<accession>A0ABD5V3P5</accession>
<keyword evidence="2" id="KW-0472">Membrane</keyword>
<evidence type="ECO:0000313" key="4">
    <source>
        <dbReference type="Proteomes" id="UP001596312"/>
    </source>
</evidence>